<dbReference type="PROSITE" id="PS51495">
    <property type="entry name" value="GLUE"/>
    <property type="match status" value="1"/>
</dbReference>
<keyword evidence="9" id="KW-1185">Reference proteome</keyword>
<dbReference type="Proteomes" id="UP000530660">
    <property type="component" value="Unassembled WGS sequence"/>
</dbReference>
<feature type="region of interest" description="Disordered" evidence="6">
    <location>
        <begin position="133"/>
        <end position="160"/>
    </location>
</feature>
<dbReference type="InterPro" id="IPR036388">
    <property type="entry name" value="WH-like_DNA-bd_sf"/>
</dbReference>
<proteinExistence type="inferred from homology"/>
<evidence type="ECO:0000256" key="6">
    <source>
        <dbReference type="SAM" id="MobiDB-lite"/>
    </source>
</evidence>
<dbReference type="GO" id="GO:0031902">
    <property type="term" value="C:late endosome membrane"/>
    <property type="evidence" value="ECO:0007669"/>
    <property type="project" value="UniProtKB-UniRule"/>
</dbReference>
<evidence type="ECO:0000256" key="5">
    <source>
        <dbReference type="SAM" id="Coils"/>
    </source>
</evidence>
<comment type="caution">
    <text evidence="8">The sequence shown here is derived from an EMBL/GenBank/DDBJ whole genome shotgun (WGS) entry which is preliminary data.</text>
</comment>
<dbReference type="InterPro" id="IPR037855">
    <property type="entry name" value="Vps36"/>
</dbReference>
<dbReference type="AlphaFoldDB" id="A0A7J7INW9"/>
<comment type="similarity">
    <text evidence="1 4">Belongs to the VPS36 family.</text>
</comment>
<dbReference type="EMBL" id="VWRR01000002">
    <property type="protein sequence ID" value="KAF6004816.1"/>
    <property type="molecule type" value="Genomic_DNA"/>
</dbReference>
<organism evidence="8 9">
    <name type="scientific">Cyanidiococcus yangmingshanensis</name>
    <dbReference type="NCBI Taxonomy" id="2690220"/>
    <lineage>
        <taxon>Eukaryota</taxon>
        <taxon>Rhodophyta</taxon>
        <taxon>Bangiophyceae</taxon>
        <taxon>Cyanidiales</taxon>
        <taxon>Cyanidiaceae</taxon>
        <taxon>Cyanidiococcus</taxon>
    </lineage>
</organism>
<dbReference type="GO" id="GO:0032266">
    <property type="term" value="F:phosphatidylinositol-3-phosphate binding"/>
    <property type="evidence" value="ECO:0007669"/>
    <property type="project" value="UniProtKB-UniRule"/>
</dbReference>
<evidence type="ECO:0000313" key="8">
    <source>
        <dbReference type="EMBL" id="KAF6004816.1"/>
    </source>
</evidence>
<gene>
    <name evidence="8" type="primary">VPS36</name>
    <name evidence="8" type="ORF">F1559_002342</name>
</gene>
<dbReference type="InterPro" id="IPR040608">
    <property type="entry name" value="Snf8/Vps36"/>
</dbReference>
<dbReference type="GO" id="GO:0043130">
    <property type="term" value="F:ubiquitin binding"/>
    <property type="evidence" value="ECO:0007669"/>
    <property type="project" value="UniProtKB-UniRule"/>
</dbReference>
<sequence>MLGPFEKATLTTAGLPVLRGAESILFVSENVTVYLSKSAGARDACARGVTVYLTSQRLLYRERLAQQLNGVDLAAIQVLKDPLTDTCLNCAAHRGSDAVLIRIGTKTVLRLRWPRRSKESKLFSRQLHSVLDSSERTSRKKTSTAHGAMSSDLSAQPRPAGVLGVRTAEKRAHEDRKVLLSSAFTDINHLSDAAERLRKMSEALIEESKKVRLEKLNGDTEALLSAEFRDLMRFAERKARIGRRFAKSSSHSEYYAHLARDFSDFLQPIVEKNGGLLSLLDAFVLYNSTRPMADMVSAGDLCDACALWPSLELSLRLDKIEAQFVVRSTETARVSQALIERIKEAGFMNAFEVAETFHIPLSVAQWQLTLAEHEGLLCRDEDGTGNIRFFPNEFDKLEKDRADSHTSALLSLENGSDTAHPHVANFRDQSKKSFRDLSSGLIELLSEAAEHPADRVTPEPY</sequence>
<keyword evidence="2 4" id="KW-0813">Transport</keyword>
<accession>A0A7J7INW9</accession>
<dbReference type="InterPro" id="IPR021648">
    <property type="entry name" value="GLUE_dom"/>
</dbReference>
<dbReference type="InterPro" id="IPR036390">
    <property type="entry name" value="WH_DNA-bd_sf"/>
</dbReference>
<dbReference type="SUPFAM" id="SSF46785">
    <property type="entry name" value="Winged helix' DNA-binding domain"/>
    <property type="match status" value="1"/>
</dbReference>
<evidence type="ECO:0000256" key="1">
    <source>
        <dbReference type="ARBA" id="ARBA00009697"/>
    </source>
</evidence>
<dbReference type="GO" id="GO:0000814">
    <property type="term" value="C:ESCRT II complex"/>
    <property type="evidence" value="ECO:0007669"/>
    <property type="project" value="UniProtKB-UniRule"/>
</dbReference>
<reference evidence="8 9" key="1">
    <citation type="journal article" date="2020" name="J. Phycol.">
        <title>Comparative genome analysis reveals Cyanidiococcus gen. nov., a new extremophilic red algal genus sister to Cyanidioschyzon (Cyanidioschyzonaceae, Rhodophyta).</title>
        <authorList>
            <person name="Liu S.-L."/>
            <person name="Chiang Y.-R."/>
            <person name="Yoon H.S."/>
            <person name="Fu H.-Y."/>
        </authorList>
    </citation>
    <scope>NUCLEOTIDE SEQUENCE [LARGE SCALE GENOMIC DNA]</scope>
    <source>
        <strain evidence="8 9">THAL066</strain>
    </source>
</reference>
<dbReference type="OrthoDB" id="271448at2759"/>
<evidence type="ECO:0000256" key="4">
    <source>
        <dbReference type="RuleBase" id="RU367095"/>
    </source>
</evidence>
<dbReference type="GO" id="GO:0043328">
    <property type="term" value="P:protein transport to vacuole involved in ubiquitin-dependent protein catabolic process via the multivesicular body sorting pathway"/>
    <property type="evidence" value="ECO:0007669"/>
    <property type="project" value="UniProtKB-UniRule"/>
</dbReference>
<dbReference type="Pfam" id="PF04157">
    <property type="entry name" value="EAP30"/>
    <property type="match status" value="1"/>
</dbReference>
<comment type="function">
    <text evidence="4">Component of the ESCRT-II complex (endosomal sorting complex required for transport II), which is required for multivesicular body (MVB) formation and sorting of endosomal cargo proteins into MVBs.</text>
</comment>
<feature type="domain" description="GLUE N-terminal" evidence="7">
    <location>
        <begin position="8"/>
        <end position="143"/>
    </location>
</feature>
<protein>
    <recommendedName>
        <fullName evidence="4">Vacuolar protein-sorting-associated protein 36</fullName>
    </recommendedName>
    <alternativeName>
        <fullName evidence="4">ESCRT-II complex subunit VPS36</fullName>
    </alternativeName>
</protein>
<comment type="subcellular location">
    <subcellularLocation>
        <location evidence="4">Cytoplasm</location>
    </subcellularLocation>
    <subcellularLocation>
        <location evidence="4">Endosome</location>
    </subcellularLocation>
</comment>
<evidence type="ECO:0000256" key="3">
    <source>
        <dbReference type="ARBA" id="ARBA00022927"/>
    </source>
</evidence>
<dbReference type="InterPro" id="IPR011993">
    <property type="entry name" value="PH-like_dom_sf"/>
</dbReference>
<keyword evidence="4" id="KW-0963">Cytoplasm</keyword>
<name>A0A7J7INW9_9RHOD</name>
<comment type="subunit">
    <text evidence="4">Component of the endosomal sorting complex required for transport II (ESCRT-II).</text>
</comment>
<evidence type="ECO:0000313" key="9">
    <source>
        <dbReference type="Proteomes" id="UP000530660"/>
    </source>
</evidence>
<keyword evidence="4" id="KW-0967">Endosome</keyword>
<feature type="coiled-coil region" evidence="5">
    <location>
        <begin position="187"/>
        <end position="214"/>
    </location>
</feature>
<keyword evidence="3 4" id="KW-0653">Protein transport</keyword>
<dbReference type="Gene3D" id="2.30.29.30">
    <property type="entry name" value="Pleckstrin-homology domain (PH domain)/Phosphotyrosine-binding domain (PTB)"/>
    <property type="match status" value="1"/>
</dbReference>
<evidence type="ECO:0000256" key="2">
    <source>
        <dbReference type="ARBA" id="ARBA00022448"/>
    </source>
</evidence>
<dbReference type="PANTHER" id="PTHR13128:SF12">
    <property type="entry name" value="VACUOLAR PROTEIN-SORTING-ASSOCIATED PROTEIN 36"/>
    <property type="match status" value="1"/>
</dbReference>
<dbReference type="Gene3D" id="1.10.10.10">
    <property type="entry name" value="Winged helix-like DNA-binding domain superfamily/Winged helix DNA-binding domain"/>
    <property type="match status" value="2"/>
</dbReference>
<evidence type="ECO:0000259" key="7">
    <source>
        <dbReference type="PROSITE" id="PS51495"/>
    </source>
</evidence>
<dbReference type="PANTHER" id="PTHR13128">
    <property type="entry name" value="VACUOLAR PROTEIN-SORTING-ASSOCIATED PROTEIN 36"/>
    <property type="match status" value="1"/>
</dbReference>
<keyword evidence="5" id="KW-0175">Coiled coil</keyword>